<proteinExistence type="predicted"/>
<accession>X1C0B8</accession>
<reference evidence="1" key="1">
    <citation type="journal article" date="2014" name="Front. Microbiol.">
        <title>High frequency of phylogenetically diverse reductive dehalogenase-homologous genes in deep subseafloor sedimentary metagenomes.</title>
        <authorList>
            <person name="Kawai M."/>
            <person name="Futagami T."/>
            <person name="Toyoda A."/>
            <person name="Takaki Y."/>
            <person name="Nishi S."/>
            <person name="Hori S."/>
            <person name="Arai W."/>
            <person name="Tsubouchi T."/>
            <person name="Morono Y."/>
            <person name="Uchiyama I."/>
            <person name="Ito T."/>
            <person name="Fujiyama A."/>
            <person name="Inagaki F."/>
            <person name="Takami H."/>
        </authorList>
    </citation>
    <scope>NUCLEOTIDE SEQUENCE</scope>
    <source>
        <strain evidence="1">Expedition CK06-06</strain>
    </source>
</reference>
<evidence type="ECO:0000313" key="1">
    <source>
        <dbReference type="EMBL" id="GAG89908.1"/>
    </source>
</evidence>
<dbReference type="EMBL" id="BART01010687">
    <property type="protein sequence ID" value="GAG89908.1"/>
    <property type="molecule type" value="Genomic_DNA"/>
</dbReference>
<sequence>MAVGDIWQITDIQNVNGTRLSNVTHWRQENSNTPEDTLNNLFDGYEQSVSLVWLPLLGAGWSSICREARIVGLTGQVFQRDTQNVGPGTAVGETLNSATVSVIAKFTATGSLRGTGVSYISGLVAPYEQRNNLTTEGLTAMDSIGTTLITAFTRLGDTFTPMRAAGSKPDPLSTPEVPLPDITWPADPWVLSDERVRLTKLRSRRQTTRC</sequence>
<name>X1C0B8_9ZZZZ</name>
<gene>
    <name evidence="1" type="ORF">S01H4_23115</name>
</gene>
<comment type="caution">
    <text evidence="1">The sequence shown here is derived from an EMBL/GenBank/DDBJ whole genome shotgun (WGS) entry which is preliminary data.</text>
</comment>
<dbReference type="AlphaFoldDB" id="X1C0B8"/>
<organism evidence="1">
    <name type="scientific">marine sediment metagenome</name>
    <dbReference type="NCBI Taxonomy" id="412755"/>
    <lineage>
        <taxon>unclassified sequences</taxon>
        <taxon>metagenomes</taxon>
        <taxon>ecological metagenomes</taxon>
    </lineage>
</organism>
<protein>
    <submittedName>
        <fullName evidence="1">Uncharacterized protein</fullName>
    </submittedName>
</protein>